<dbReference type="PIRSF" id="PIRSF002741">
    <property type="entry name" value="MppA"/>
    <property type="match status" value="1"/>
</dbReference>
<dbReference type="InterPro" id="IPR000914">
    <property type="entry name" value="SBP_5_dom"/>
</dbReference>
<reference evidence="3 4" key="1">
    <citation type="submission" date="2020-08" db="EMBL/GenBank/DDBJ databases">
        <title>Genomic Encyclopedia of Type Strains, Phase IV (KMG-IV): sequencing the most valuable type-strain genomes for metagenomic binning, comparative biology and taxonomic classification.</title>
        <authorList>
            <person name="Goeker M."/>
        </authorList>
    </citation>
    <scope>NUCLEOTIDE SEQUENCE [LARGE SCALE GENOMIC DNA]</scope>
    <source>
        <strain evidence="3 4">DSM 45615</strain>
    </source>
</reference>
<dbReference type="Proteomes" id="UP000578449">
    <property type="component" value="Unassembled WGS sequence"/>
</dbReference>
<proteinExistence type="predicted"/>
<feature type="chain" id="PRO_5039213934" evidence="1">
    <location>
        <begin position="27"/>
        <end position="525"/>
    </location>
</feature>
<evidence type="ECO:0000259" key="2">
    <source>
        <dbReference type="Pfam" id="PF00496"/>
    </source>
</evidence>
<protein>
    <submittedName>
        <fullName evidence="3">Peptide/nickel transport system substrate-binding protein</fullName>
    </submittedName>
</protein>
<dbReference type="RefSeq" id="WP_185053532.1">
    <property type="nucleotide sequence ID" value="NZ_BAABIX010000008.1"/>
</dbReference>
<gene>
    <name evidence="3" type="ORF">HNP84_006389</name>
</gene>
<sequence>MSVSRRELLRLAGITAGLSAGGCLLAACGSPPGGPAGASPGPVRGGGTAPARRGGTLRLAFAGGGASETLDPLAAYSPADLVRSMVVFDRLFTVTDGAAAPALAVGAEPAADARSFVLTLREGVTWHDGSPLRAADVAYTLAALTAPTSGAAAELTAYLDVAKVSVTGERTLRVPTLRPVGDPATLLAGAGLPVIKEGTKSFRPGELAGTGAFRVTAFEAGREARLTRYERHWGGAPPADELVVLSIDDPQARVNAVRDGQADYASDIPYALAKAGAGAAGLEIRSAGERRRTGYGFVLNTTRAPMSDPGVRMALRLAVDRQALVDAVFLGYGGPANDLYGHGAQYFASDVPVLTRDVARARELIKAAGAEGARVTIRSADYETGLNASTELFAEQLRALGLDARPQIVPPAAYFDPDGLAGADAVVLPLGPHPLSVIFTRSAAYPSLAFADPELERQTATAVSTTDPRRREQAWRAAQRVMTERGNWIVWGLGDTLSLTRADVTGIEARDSAKYPYLGKAGFAA</sequence>
<evidence type="ECO:0000256" key="1">
    <source>
        <dbReference type="SAM" id="SignalP"/>
    </source>
</evidence>
<feature type="domain" description="Solute-binding protein family 5" evidence="2">
    <location>
        <begin position="100"/>
        <end position="416"/>
    </location>
</feature>
<dbReference type="InterPro" id="IPR006311">
    <property type="entry name" value="TAT_signal"/>
</dbReference>
<evidence type="ECO:0000313" key="3">
    <source>
        <dbReference type="EMBL" id="MBB5136638.1"/>
    </source>
</evidence>
<dbReference type="GO" id="GO:0043190">
    <property type="term" value="C:ATP-binding cassette (ABC) transporter complex"/>
    <property type="evidence" value="ECO:0007669"/>
    <property type="project" value="InterPro"/>
</dbReference>
<dbReference type="SUPFAM" id="SSF53850">
    <property type="entry name" value="Periplasmic binding protein-like II"/>
    <property type="match status" value="1"/>
</dbReference>
<dbReference type="GO" id="GO:1904680">
    <property type="term" value="F:peptide transmembrane transporter activity"/>
    <property type="evidence" value="ECO:0007669"/>
    <property type="project" value="TreeGrafter"/>
</dbReference>
<dbReference type="PROSITE" id="PS51257">
    <property type="entry name" value="PROKAR_LIPOPROTEIN"/>
    <property type="match status" value="1"/>
</dbReference>
<dbReference type="PANTHER" id="PTHR30290:SF65">
    <property type="entry name" value="MONOACYL PHOSPHATIDYLINOSITOL TETRAMANNOSIDE-BINDING PROTEIN LPQW-RELATED"/>
    <property type="match status" value="1"/>
</dbReference>
<dbReference type="InterPro" id="IPR030678">
    <property type="entry name" value="Peptide/Ni-bd"/>
</dbReference>
<dbReference type="GO" id="GO:0042597">
    <property type="term" value="C:periplasmic space"/>
    <property type="evidence" value="ECO:0007669"/>
    <property type="project" value="UniProtKB-ARBA"/>
</dbReference>
<name>A0A840PAG6_9ACTN</name>
<keyword evidence="1" id="KW-0732">Signal</keyword>
<dbReference type="AlphaFoldDB" id="A0A840PAG6"/>
<organism evidence="3 4">
    <name type="scientific">Thermocatellispora tengchongensis</name>
    <dbReference type="NCBI Taxonomy" id="1073253"/>
    <lineage>
        <taxon>Bacteria</taxon>
        <taxon>Bacillati</taxon>
        <taxon>Actinomycetota</taxon>
        <taxon>Actinomycetes</taxon>
        <taxon>Streptosporangiales</taxon>
        <taxon>Streptosporangiaceae</taxon>
        <taxon>Thermocatellispora</taxon>
    </lineage>
</organism>
<keyword evidence="4" id="KW-1185">Reference proteome</keyword>
<dbReference type="PROSITE" id="PS51318">
    <property type="entry name" value="TAT"/>
    <property type="match status" value="1"/>
</dbReference>
<dbReference type="Gene3D" id="3.40.190.10">
    <property type="entry name" value="Periplasmic binding protein-like II"/>
    <property type="match status" value="1"/>
</dbReference>
<dbReference type="GO" id="GO:0015833">
    <property type="term" value="P:peptide transport"/>
    <property type="evidence" value="ECO:0007669"/>
    <property type="project" value="TreeGrafter"/>
</dbReference>
<dbReference type="Pfam" id="PF00496">
    <property type="entry name" value="SBP_bac_5"/>
    <property type="match status" value="1"/>
</dbReference>
<feature type="signal peptide" evidence="1">
    <location>
        <begin position="1"/>
        <end position="26"/>
    </location>
</feature>
<dbReference type="InterPro" id="IPR039424">
    <property type="entry name" value="SBP_5"/>
</dbReference>
<dbReference type="PANTHER" id="PTHR30290">
    <property type="entry name" value="PERIPLASMIC BINDING COMPONENT OF ABC TRANSPORTER"/>
    <property type="match status" value="1"/>
</dbReference>
<dbReference type="EMBL" id="JACHGN010000015">
    <property type="protein sequence ID" value="MBB5136638.1"/>
    <property type="molecule type" value="Genomic_DNA"/>
</dbReference>
<dbReference type="Gene3D" id="3.10.105.10">
    <property type="entry name" value="Dipeptide-binding Protein, Domain 3"/>
    <property type="match status" value="1"/>
</dbReference>
<comment type="caution">
    <text evidence="3">The sequence shown here is derived from an EMBL/GenBank/DDBJ whole genome shotgun (WGS) entry which is preliminary data.</text>
</comment>
<accession>A0A840PAG6</accession>
<evidence type="ECO:0000313" key="4">
    <source>
        <dbReference type="Proteomes" id="UP000578449"/>
    </source>
</evidence>